<evidence type="ECO:0000313" key="2">
    <source>
        <dbReference type="EMBL" id="OXV11237.1"/>
    </source>
</evidence>
<proteinExistence type="predicted"/>
<accession>A0A232M581</accession>
<organism evidence="2 3">
    <name type="scientific">Elaphomyces granulatus</name>
    <dbReference type="NCBI Taxonomy" id="519963"/>
    <lineage>
        <taxon>Eukaryota</taxon>
        <taxon>Fungi</taxon>
        <taxon>Dikarya</taxon>
        <taxon>Ascomycota</taxon>
        <taxon>Pezizomycotina</taxon>
        <taxon>Eurotiomycetes</taxon>
        <taxon>Eurotiomycetidae</taxon>
        <taxon>Eurotiales</taxon>
        <taxon>Elaphomycetaceae</taxon>
        <taxon>Elaphomyces</taxon>
    </lineage>
</organism>
<dbReference type="InterPro" id="IPR041018">
    <property type="entry name" value="ADPRTs_Tse2"/>
</dbReference>
<sequence length="157" mass="17821">MSNNKFIRSFTRIPNELFRLNTGTIIRLRAYPGPTRPKRRFDLLTMGGKVRPLALNPATYEWPNGASMRPNSPGLHYVIRTIREPSTCIYAIPAGVELPDDLILVHEFGDHYSLQAAKEMTVDELNIKMTGFLVTEGECLTKEAWLEQYPQATGRAR</sequence>
<dbReference type="AlphaFoldDB" id="A0A232M581"/>
<gene>
    <name evidence="2" type="ORF">Egran_01002</name>
</gene>
<evidence type="ECO:0000313" key="3">
    <source>
        <dbReference type="Proteomes" id="UP000243515"/>
    </source>
</evidence>
<dbReference type="Pfam" id="PF18648">
    <property type="entry name" value="ADPRTs_Tse2"/>
    <property type="match status" value="1"/>
</dbReference>
<reference evidence="2 3" key="1">
    <citation type="journal article" date="2015" name="Environ. Microbiol.">
        <title>Metagenome sequence of Elaphomyces granulatus from sporocarp tissue reveals Ascomycota ectomycorrhizal fingerprints of genome expansion and a Proteobacteria-rich microbiome.</title>
        <authorList>
            <person name="Quandt C.A."/>
            <person name="Kohler A."/>
            <person name="Hesse C.N."/>
            <person name="Sharpton T.J."/>
            <person name="Martin F."/>
            <person name="Spatafora J.W."/>
        </authorList>
    </citation>
    <scope>NUCLEOTIDE SEQUENCE [LARGE SCALE GENOMIC DNA]</scope>
    <source>
        <strain evidence="2 3">OSC145934</strain>
    </source>
</reference>
<protein>
    <recommendedName>
        <fullName evidence="1">Tse2 ADP-ribosyltransferase toxin domain-containing protein</fullName>
    </recommendedName>
</protein>
<name>A0A232M581_9EURO</name>
<dbReference type="OrthoDB" id="10266325at2759"/>
<dbReference type="Proteomes" id="UP000243515">
    <property type="component" value="Unassembled WGS sequence"/>
</dbReference>
<comment type="caution">
    <text evidence="2">The sequence shown here is derived from an EMBL/GenBank/DDBJ whole genome shotgun (WGS) entry which is preliminary data.</text>
</comment>
<keyword evidence="3" id="KW-1185">Reference proteome</keyword>
<dbReference type="EMBL" id="NPHW01002549">
    <property type="protein sequence ID" value="OXV11237.1"/>
    <property type="molecule type" value="Genomic_DNA"/>
</dbReference>
<evidence type="ECO:0000259" key="1">
    <source>
        <dbReference type="Pfam" id="PF18648"/>
    </source>
</evidence>
<feature type="domain" description="Tse2 ADP-ribosyltransferase toxin" evidence="1">
    <location>
        <begin position="16"/>
        <end position="145"/>
    </location>
</feature>